<reference evidence="2 3" key="1">
    <citation type="journal article" date="2011" name="J. Bacteriol.">
        <title>Complete genome sequence of Polymorphum gilvum SL003B-26A1T, a crude oil-degrading bacterium from oil-polluted saline soil.</title>
        <authorList>
            <person name="Li S.G."/>
            <person name="Tang Y.Q."/>
            <person name="Nie Y."/>
            <person name="Cai M."/>
            <person name="Wu X.L."/>
        </authorList>
    </citation>
    <scope>NUCLEOTIDE SEQUENCE [LARGE SCALE GENOMIC DNA]</scope>
    <source>
        <strain evidence="3">LMG 25793 / CGMCC 1.9160 / SL003B-26A1</strain>
        <plasmid evidence="2 3">pSL003B</plasmid>
    </source>
</reference>
<gene>
    <name evidence="2" type="ordered locus">SL003B_p0063</name>
</gene>
<evidence type="ECO:0000313" key="3">
    <source>
        <dbReference type="Proteomes" id="UP000008130"/>
    </source>
</evidence>
<sequence>MRNLRPERADPARWLLEGPGTVAITAKAKPSGGSLLADPQRVDRRRSGPGPGRHRIKSGVGLLRRARRFFRHRSFTGSAATATTRRSFHPAPCRCLAVTGAFLISNRLDGLDRTFALLQQTIGRSGD</sequence>
<evidence type="ECO:0000313" key="2">
    <source>
        <dbReference type="EMBL" id="ADZ72824.1"/>
    </source>
</evidence>
<dbReference type="KEGG" id="pgv:SL003B_p0063"/>
<organism evidence="2 3">
    <name type="scientific">Polymorphum gilvum (strain LMG 25793 / CGMCC 1.9160 / SL003B-26A1)</name>
    <dbReference type="NCBI Taxonomy" id="991905"/>
    <lineage>
        <taxon>Bacteria</taxon>
        <taxon>Pseudomonadati</taxon>
        <taxon>Pseudomonadota</taxon>
        <taxon>Alphaproteobacteria</taxon>
        <taxon>Rhodobacterales</taxon>
        <taxon>Paracoccaceae</taxon>
        <taxon>Polymorphum</taxon>
    </lineage>
</organism>
<dbReference type="AlphaFoldDB" id="F2J700"/>
<dbReference type="HOGENOM" id="CLU_1968516_0_0_5"/>
<protein>
    <submittedName>
        <fullName evidence="2">Uncharacterized protein</fullName>
    </submittedName>
</protein>
<evidence type="ECO:0000256" key="1">
    <source>
        <dbReference type="SAM" id="MobiDB-lite"/>
    </source>
</evidence>
<feature type="region of interest" description="Disordered" evidence="1">
    <location>
        <begin position="29"/>
        <end position="57"/>
    </location>
</feature>
<dbReference type="Proteomes" id="UP000008130">
    <property type="component" value="Plasmid pSL003B"/>
</dbReference>
<keyword evidence="3" id="KW-1185">Reference proteome</keyword>
<keyword evidence="2" id="KW-0614">Plasmid</keyword>
<name>F2J700_POLGS</name>
<geneLocation type="plasmid" evidence="2 3">
    <name>pSL003B</name>
</geneLocation>
<dbReference type="EMBL" id="CP002569">
    <property type="protein sequence ID" value="ADZ72824.1"/>
    <property type="molecule type" value="Genomic_DNA"/>
</dbReference>
<accession>F2J700</accession>
<proteinExistence type="predicted"/>